<evidence type="ECO:0000313" key="2">
    <source>
        <dbReference type="EMBL" id="HAB8558605.1"/>
    </source>
</evidence>
<dbReference type="EMBL" id="AALEDS010000022">
    <property type="protein sequence ID" value="ECY6545569.1"/>
    <property type="molecule type" value="Genomic_DNA"/>
</dbReference>
<reference evidence="6 7" key="1">
    <citation type="journal article" date="2018" name="Genome Biol.">
        <title>SKESA: strategic k-mer extension for scrupulous assemblies.</title>
        <authorList>
            <person name="Souvorov A."/>
            <person name="Agarwala R."/>
            <person name="Lipman D.J."/>
        </authorList>
    </citation>
    <scope>NUCLEOTIDE SEQUENCE [LARGE SCALE GENOMIC DNA]</scope>
    <source>
        <strain evidence="2 7">CFIAFB20100120</strain>
        <strain evidence="4">CFIAFB20170037</strain>
        <strain evidence="3 6">CFIAFB20170045</strain>
    </source>
</reference>
<evidence type="ECO:0000313" key="7">
    <source>
        <dbReference type="Proteomes" id="UP000844415"/>
    </source>
</evidence>
<evidence type="ECO:0000313" key="1">
    <source>
        <dbReference type="EMBL" id="ECY6545569.1"/>
    </source>
</evidence>
<dbReference type="AlphaFoldDB" id="A0A461V672"/>
<dbReference type="Proteomes" id="UP000841146">
    <property type="component" value="Unassembled WGS sequence"/>
</dbReference>
<evidence type="ECO:0000313" key="3">
    <source>
        <dbReference type="EMBL" id="HAC0013086.1"/>
    </source>
</evidence>
<gene>
    <name evidence="1" type="ORF">F6436_14685</name>
    <name evidence="2" type="ORF">GYS09_15080</name>
    <name evidence="3" type="ORF">GYX23_08765</name>
    <name evidence="4" type="ORF">GYY14_14970</name>
</gene>
<comment type="caution">
    <text evidence="1">The sequence shown here is derived from an EMBL/GenBank/DDBJ whole genome shotgun (WGS) entry which is preliminary data.</text>
</comment>
<dbReference type="Proteomes" id="UP000844415">
    <property type="component" value="Unassembled WGS sequence"/>
</dbReference>
<reference evidence="2" key="3">
    <citation type="submission" date="2020-01" db="EMBL/GenBank/DDBJ databases">
        <authorList>
            <consortium name="NCBI Pathogen Detection Project"/>
        </authorList>
    </citation>
    <scope>NUCLEOTIDE SEQUENCE</scope>
    <source>
        <strain evidence="2">CFIAFB20100120</strain>
        <strain evidence="4">CFIAFB20170037</strain>
        <strain evidence="3">CFIAFB20170045</strain>
    </source>
</reference>
<reference evidence="1 5" key="2">
    <citation type="submission" date="2019-09" db="EMBL/GenBank/DDBJ databases">
        <authorList>
            <consortium name="GenomeTrakr network: Whole genome sequencing for foodborne pathogen traceback"/>
        </authorList>
    </citation>
    <scope>NUCLEOTIDE SEQUENCE [LARGE SCALE GENOMIC DNA]</scope>
    <source>
        <strain evidence="1 5">FLAG-55987</strain>
    </source>
</reference>
<evidence type="ECO:0000313" key="6">
    <source>
        <dbReference type="Proteomes" id="UP000841146"/>
    </source>
</evidence>
<evidence type="ECO:0000313" key="4">
    <source>
        <dbReference type="EMBL" id="HAC0276666.1"/>
    </source>
</evidence>
<dbReference type="Proteomes" id="UP000842809">
    <property type="component" value="Unassembled WGS sequence"/>
</dbReference>
<protein>
    <submittedName>
        <fullName evidence="1">Uncharacterized protein</fullName>
    </submittedName>
</protein>
<dbReference type="EMBL" id="DAAJCS010000005">
    <property type="protein sequence ID" value="HAC0013086.1"/>
    <property type="molecule type" value="Genomic_DNA"/>
</dbReference>
<dbReference type="Proteomes" id="UP000364988">
    <property type="component" value="Unassembled WGS sequence"/>
</dbReference>
<proteinExistence type="predicted"/>
<dbReference type="EMBL" id="DAAJFY010000016">
    <property type="protein sequence ID" value="HAC0276666.1"/>
    <property type="molecule type" value="Genomic_DNA"/>
</dbReference>
<sequence>MKIILNKCFGGFALSHVAYLYLCELKGIDVHSYLAESKDDTYHFKKIDKSYKKSNVFECVWYLKNELPKMELSLEENWDFLEHIDLDFDGANRADLDLIRTVEIFGDASNTIYSTLKVVEIPDGNDFIIHENDGFESVIYGQNLGKA</sequence>
<evidence type="ECO:0000313" key="5">
    <source>
        <dbReference type="Proteomes" id="UP000364988"/>
    </source>
</evidence>
<dbReference type="EMBL" id="DAAIJL010000020">
    <property type="protein sequence ID" value="HAB8558605.1"/>
    <property type="molecule type" value="Genomic_DNA"/>
</dbReference>
<dbReference type="RefSeq" id="WP_031643745.1">
    <property type="nucleotide sequence ID" value="NZ_JAEMWP010000001.1"/>
</dbReference>
<name>A0A461V672_LISMN</name>
<accession>A0A461V672</accession>
<organism evidence="1 5">
    <name type="scientific">Listeria monocytogenes</name>
    <dbReference type="NCBI Taxonomy" id="1639"/>
    <lineage>
        <taxon>Bacteria</taxon>
        <taxon>Bacillati</taxon>
        <taxon>Bacillota</taxon>
        <taxon>Bacilli</taxon>
        <taxon>Bacillales</taxon>
        <taxon>Listeriaceae</taxon>
        <taxon>Listeria</taxon>
    </lineage>
</organism>